<feature type="binding site" evidence="4">
    <location>
        <position position="58"/>
    </location>
    <ligand>
        <name>Zn(2+)</name>
        <dbReference type="ChEBI" id="CHEBI:29105"/>
        <label>1</label>
    </ligand>
</feature>
<feature type="domain" description="Amidohydrolase-related" evidence="5">
    <location>
        <begin position="47"/>
        <end position="415"/>
    </location>
</feature>
<comment type="function">
    <text evidence="4">Catalyzes the reversible cyclization of carbamoyl aspartate to dihydroorotate.</text>
</comment>
<evidence type="ECO:0000259" key="5">
    <source>
        <dbReference type="Pfam" id="PF01979"/>
    </source>
</evidence>
<evidence type="ECO:0000256" key="2">
    <source>
        <dbReference type="ARBA" id="ARBA00022801"/>
    </source>
</evidence>
<proteinExistence type="inferred from homology"/>
<dbReference type="InterPro" id="IPR006680">
    <property type="entry name" value="Amidohydro-rel"/>
</dbReference>
<keyword evidence="2 4" id="KW-0378">Hydrolase</keyword>
<dbReference type="EMBL" id="JACHED010000001">
    <property type="protein sequence ID" value="MBB6496269.1"/>
    <property type="molecule type" value="Genomic_DNA"/>
</dbReference>
<feature type="binding site" evidence="4">
    <location>
        <position position="56"/>
    </location>
    <ligand>
        <name>Zn(2+)</name>
        <dbReference type="ChEBI" id="CHEBI:29105"/>
        <label>1</label>
    </ligand>
</feature>
<protein>
    <recommendedName>
        <fullName evidence="4">Dihydroorotase</fullName>
        <shortName evidence="4">DHOase</shortName>
        <ecNumber evidence="4">3.5.2.3</ecNumber>
    </recommendedName>
</protein>
<feature type="modified residue" description="N6-carboxylysine" evidence="4">
    <location>
        <position position="137"/>
    </location>
</feature>
<evidence type="ECO:0000313" key="8">
    <source>
        <dbReference type="EMBL" id="MBB6496269.1"/>
    </source>
</evidence>
<comment type="cofactor">
    <cofactor evidence="4">
        <name>Zn(2+)</name>
        <dbReference type="ChEBI" id="CHEBI:29105"/>
    </cofactor>
    <text evidence="4">Binds 2 Zn(2+) ions per subunit.</text>
</comment>
<feature type="binding site" evidence="4">
    <location>
        <position position="168"/>
    </location>
    <ligand>
        <name>Zn(2+)</name>
        <dbReference type="ChEBI" id="CHEBI:29105"/>
        <label>2</label>
    </ligand>
</feature>
<evidence type="ECO:0000313" key="10">
    <source>
        <dbReference type="Proteomes" id="UP000567099"/>
    </source>
</evidence>
<gene>
    <name evidence="4 6" type="primary">pyrC</name>
    <name evidence="7" type="ORF">HNP94_000725</name>
    <name evidence="8" type="ORF">HNP96_000290</name>
    <name evidence="6" type="ORF">MMJJ_18450</name>
</gene>
<dbReference type="HAMAP" id="MF_00220_A">
    <property type="entry name" value="PyrC_classI_A"/>
    <property type="match status" value="1"/>
</dbReference>
<dbReference type="InterPro" id="IPR004722">
    <property type="entry name" value="DHOase"/>
</dbReference>
<feature type="binding site" evidence="4">
    <location>
        <position position="89"/>
    </location>
    <ligand>
        <name>substrate</name>
    </ligand>
</feature>
<dbReference type="Proteomes" id="UP000590564">
    <property type="component" value="Unassembled WGS sequence"/>
</dbReference>
<feature type="binding site" evidence="4">
    <location>
        <position position="137"/>
    </location>
    <ligand>
        <name>Zn(2+)</name>
        <dbReference type="ChEBI" id="CHEBI:29105"/>
        <label>1</label>
    </ligand>
</feature>
<feature type="binding site" evidence="4">
    <location>
        <position position="306"/>
    </location>
    <ligand>
        <name>substrate</name>
    </ligand>
</feature>
<comment type="caution">
    <text evidence="4">Lacks conserved residue(s) required for the propagation of feature annotation.</text>
</comment>
<reference evidence="8 11" key="3">
    <citation type="submission" date="2020-08" db="EMBL/GenBank/DDBJ databases">
        <title>Genomic Encyclopedia of Type Strains, Phase IV (KMG-V): Genome sequencing to study the core and pangenomes of soil and plant-associated prokaryotes.</title>
        <authorList>
            <person name="Whitman W."/>
        </authorList>
    </citation>
    <scope>NUCLEOTIDE SEQUENCE [LARGE SCALE GENOMIC DNA]</scope>
    <source>
        <strain evidence="7 10">C13</strain>
        <strain evidence="8 11">D1</strain>
    </source>
</reference>
<dbReference type="EC" id="3.5.2.3" evidence="4"/>
<dbReference type="PANTHER" id="PTHR43668:SF2">
    <property type="entry name" value="ALLANTOINASE"/>
    <property type="match status" value="1"/>
</dbReference>
<dbReference type="Gene3D" id="3.20.20.140">
    <property type="entry name" value="Metal-dependent hydrolases"/>
    <property type="match status" value="1"/>
</dbReference>
<name>A0A2L1CCW7_METMI</name>
<evidence type="ECO:0000313" key="6">
    <source>
        <dbReference type="EMBL" id="AVB77215.1"/>
    </source>
</evidence>
<dbReference type="InterPro" id="IPR032466">
    <property type="entry name" value="Metal_Hydrolase"/>
</dbReference>
<feature type="binding site" evidence="4">
    <location>
        <begin position="58"/>
        <end position="60"/>
    </location>
    <ligand>
        <name>substrate</name>
    </ligand>
</feature>
<dbReference type="Gene3D" id="2.30.40.10">
    <property type="entry name" value="Urease, subunit C, domain 1"/>
    <property type="match status" value="1"/>
</dbReference>
<feature type="binding site" evidence="4">
    <location>
        <position position="302"/>
    </location>
    <ligand>
        <name>Zn(2+)</name>
        <dbReference type="ChEBI" id="CHEBI:29105"/>
        <label>1</label>
    </ligand>
</feature>
<dbReference type="GO" id="GO:0004038">
    <property type="term" value="F:allantoinase activity"/>
    <property type="evidence" value="ECO:0007669"/>
    <property type="project" value="TreeGrafter"/>
</dbReference>
<sequence>MVLLKNGKIVSENKITESDILIEDGIIQKIEKNIDYSGEIIDLKGNYVFPGIIDSHVHFRWGNPEKEDFVSGSEAAIAGGIVYAIDMPNNTPPVTTKDIFYKKMKEGNEQSKINLYFAYGVTENNYLENVEEAIFYKIFMVKSVGDLFISDYSKLREILDQNKIFAIHAEHKSIISENSKKYELNSFENHCKIRSRESEIEAVREVLNVLQKIDKESKNKPHVHFCHISVKEALDLIKNAKKTFKNVKVTVEVSPHHLFLNSKMAEDLKGCGKFNPPLREEADNLALLNGIIDGTVDIVATDHAPHLIDEKLNLVENCPSGIPGIETLVPLIMNLVNEEKISIFDAYRVLSRNPSEIFKINNKIKVGNNANMTVVDMDKEYKISAKDFKSKAKFTPFEGKTVKGKPSATLVNGKIYIL</sequence>
<reference evidence="6" key="2">
    <citation type="submission" date="2018-02" db="EMBL/GenBank/DDBJ databases">
        <title>Complete genome sequence of the Methanococcus maripaludis type strain JJ (DSM 2067), a model for selenoprotein synthesis in Archaea.</title>
        <authorList>
            <person name="Poehlein A."/>
            <person name="Heym D."/>
            <person name="Quitzke V."/>
            <person name="Fersch J."/>
            <person name="Daniel R."/>
            <person name="Rother M."/>
        </authorList>
    </citation>
    <scope>NUCLEOTIDE SEQUENCE [LARGE SCALE GENOMIC DNA]</scope>
    <source>
        <strain evidence="6">DSM 2067</strain>
    </source>
</reference>
<comment type="pathway">
    <text evidence="4">Pyrimidine metabolism; UMP biosynthesis via de novo pathway; (S)-dihydroorotate from bicarbonate: step 3/3.</text>
</comment>
<comment type="similarity">
    <text evidence="4">Belongs to the metallo-dependent hydrolases superfamily. DHOase family. Class I DHOase subfamily.</text>
</comment>
<accession>A0A2L1CCW7</accession>
<dbReference type="Pfam" id="PF01979">
    <property type="entry name" value="Amidohydro_1"/>
    <property type="match status" value="1"/>
</dbReference>
<keyword evidence="4" id="KW-0862">Zinc</keyword>
<dbReference type="RefSeq" id="WP_104838553.1">
    <property type="nucleotide sequence ID" value="NZ_CP026606.1"/>
</dbReference>
<dbReference type="CDD" id="cd01318">
    <property type="entry name" value="DHOase_IIb"/>
    <property type="match status" value="1"/>
</dbReference>
<evidence type="ECO:0000256" key="1">
    <source>
        <dbReference type="ARBA" id="ARBA00022723"/>
    </source>
</evidence>
<dbReference type="InterPro" id="IPR011059">
    <property type="entry name" value="Metal-dep_hydrolase_composite"/>
</dbReference>
<dbReference type="Proteomes" id="UP000239462">
    <property type="component" value="Chromosome"/>
</dbReference>
<dbReference type="GO" id="GO:0006145">
    <property type="term" value="P:purine nucleobase catabolic process"/>
    <property type="evidence" value="ECO:0007669"/>
    <property type="project" value="TreeGrafter"/>
</dbReference>
<organism evidence="6 9">
    <name type="scientific">Methanococcus maripaludis</name>
    <name type="common">Methanococcus deltae</name>
    <dbReference type="NCBI Taxonomy" id="39152"/>
    <lineage>
        <taxon>Archaea</taxon>
        <taxon>Methanobacteriati</taxon>
        <taxon>Methanobacteriota</taxon>
        <taxon>Methanomada group</taxon>
        <taxon>Methanococci</taxon>
        <taxon>Methanococcales</taxon>
        <taxon>Methanococcaceae</taxon>
        <taxon>Methanococcus</taxon>
    </lineage>
</organism>
<evidence type="ECO:0000313" key="7">
    <source>
        <dbReference type="EMBL" id="MBA2863725.1"/>
    </source>
</evidence>
<dbReference type="AlphaFoldDB" id="A0A2L1CCW7"/>
<dbReference type="PANTHER" id="PTHR43668">
    <property type="entry name" value="ALLANTOINASE"/>
    <property type="match status" value="1"/>
</dbReference>
<dbReference type="SUPFAM" id="SSF51338">
    <property type="entry name" value="Composite domain of metallo-dependent hydrolases"/>
    <property type="match status" value="1"/>
</dbReference>
<keyword evidence="3 4" id="KW-0665">Pyrimidine biosynthesis</keyword>
<dbReference type="Proteomes" id="UP000567099">
    <property type="component" value="Unassembled WGS sequence"/>
</dbReference>
<dbReference type="SUPFAM" id="SSF51556">
    <property type="entry name" value="Metallo-dependent hydrolases"/>
    <property type="match status" value="1"/>
</dbReference>
<comment type="catalytic activity">
    <reaction evidence="4">
        <text>(S)-dihydroorotate + H2O = N-carbamoyl-L-aspartate + H(+)</text>
        <dbReference type="Rhea" id="RHEA:24296"/>
        <dbReference type="ChEBI" id="CHEBI:15377"/>
        <dbReference type="ChEBI" id="CHEBI:15378"/>
        <dbReference type="ChEBI" id="CHEBI:30864"/>
        <dbReference type="ChEBI" id="CHEBI:32814"/>
        <dbReference type="EC" id="3.5.2.3"/>
    </reaction>
</comment>
<keyword evidence="1 4" id="KW-0479">Metal-binding</keyword>
<dbReference type="EMBL" id="CP026606">
    <property type="protein sequence ID" value="AVB77215.1"/>
    <property type="molecule type" value="Genomic_DNA"/>
</dbReference>
<evidence type="ECO:0000256" key="3">
    <source>
        <dbReference type="ARBA" id="ARBA00022975"/>
    </source>
</evidence>
<dbReference type="PROSITE" id="PS00482">
    <property type="entry name" value="DIHYDROOROTASE_1"/>
    <property type="match status" value="1"/>
</dbReference>
<feature type="active site" evidence="4">
    <location>
        <position position="302"/>
    </location>
</feature>
<dbReference type="GeneID" id="36102927"/>
<evidence type="ECO:0000313" key="9">
    <source>
        <dbReference type="Proteomes" id="UP000239462"/>
    </source>
</evidence>
<dbReference type="GO" id="GO:0005737">
    <property type="term" value="C:cytoplasm"/>
    <property type="evidence" value="ECO:0007669"/>
    <property type="project" value="TreeGrafter"/>
</dbReference>
<dbReference type="NCBIfam" id="TIGR00857">
    <property type="entry name" value="pyrC_multi"/>
    <property type="match status" value="1"/>
</dbReference>
<evidence type="ECO:0000256" key="4">
    <source>
        <dbReference type="HAMAP-Rule" id="MF_00220"/>
    </source>
</evidence>
<dbReference type="KEGG" id="mmad:MMJJ_18450"/>
<dbReference type="UniPathway" id="UPA00070">
    <property type="reaction ID" value="UER00117"/>
</dbReference>
<reference evidence="9" key="1">
    <citation type="journal article" date="2018" name="Genome Announc.">
        <title>Complete Genome Sequence of the Methanococcus maripaludis Type Strain JJ (DSM 2067), a Model for Selenoprotein Synthesis in Archaea.</title>
        <authorList>
            <person name="Poehlein A."/>
            <person name="Heym D."/>
            <person name="Quitzke V."/>
            <person name="Fersch J."/>
            <person name="Daniel R."/>
            <person name="Rother M."/>
        </authorList>
    </citation>
    <scope>NUCLEOTIDE SEQUENCE [LARGE SCALE GENOMIC DNA]</scope>
    <source>
        <strain evidence="9">DSM 2067</strain>
    </source>
</reference>
<dbReference type="EMBL" id="JACDUO010000001">
    <property type="protein sequence ID" value="MBA2863725.1"/>
    <property type="molecule type" value="Genomic_DNA"/>
</dbReference>
<dbReference type="PROSITE" id="PS00483">
    <property type="entry name" value="DIHYDROOROTASE_2"/>
    <property type="match status" value="1"/>
</dbReference>
<dbReference type="InterPro" id="IPR050138">
    <property type="entry name" value="DHOase/Allantoinase_Hydrolase"/>
</dbReference>
<dbReference type="GO" id="GO:0008270">
    <property type="term" value="F:zinc ion binding"/>
    <property type="evidence" value="ECO:0007669"/>
    <property type="project" value="UniProtKB-UniRule"/>
</dbReference>
<feature type="binding site" evidence="4">
    <location>
        <position position="137"/>
    </location>
    <ligand>
        <name>Zn(2+)</name>
        <dbReference type="ChEBI" id="CHEBI:29105"/>
        <label>2</label>
    </ligand>
</feature>
<dbReference type="InterPro" id="IPR002195">
    <property type="entry name" value="Dihydroorotase_CS"/>
</dbReference>
<dbReference type="GO" id="GO:0004151">
    <property type="term" value="F:dihydroorotase activity"/>
    <property type="evidence" value="ECO:0007669"/>
    <property type="project" value="UniProtKB-UniRule"/>
</dbReference>
<dbReference type="GO" id="GO:0044205">
    <property type="term" value="P:'de novo' UMP biosynthetic process"/>
    <property type="evidence" value="ECO:0007669"/>
    <property type="project" value="UniProtKB-UniRule"/>
</dbReference>
<feature type="binding site" evidence="4">
    <location>
        <position position="227"/>
    </location>
    <ligand>
        <name>Zn(2+)</name>
        <dbReference type="ChEBI" id="CHEBI:29105"/>
        <label>2</label>
    </ligand>
</feature>
<evidence type="ECO:0000313" key="11">
    <source>
        <dbReference type="Proteomes" id="UP000590564"/>
    </source>
</evidence>